<keyword evidence="9" id="KW-0032">Aminotransferase</keyword>
<evidence type="ECO:0000256" key="2">
    <source>
        <dbReference type="ARBA" id="ARBA00010671"/>
    </source>
</evidence>
<dbReference type="InterPro" id="IPR000310">
    <property type="entry name" value="Orn/Lys/Arg_deCO2ase_major_dom"/>
</dbReference>
<dbReference type="InterPro" id="IPR015424">
    <property type="entry name" value="PyrdxlP-dep_Trfase"/>
</dbReference>
<evidence type="ECO:0000256" key="6">
    <source>
        <dbReference type="SAM" id="MobiDB-lite"/>
    </source>
</evidence>
<evidence type="ECO:0000313" key="10">
    <source>
        <dbReference type="Proteomes" id="UP000273145"/>
    </source>
</evidence>
<dbReference type="PANTHER" id="PTHR43277">
    <property type="entry name" value="ARGININE DECARBOXYLASE"/>
    <property type="match status" value="1"/>
</dbReference>
<feature type="compositionally biased region" description="Basic and acidic residues" evidence="6">
    <location>
        <begin position="515"/>
        <end position="526"/>
    </location>
</feature>
<feature type="compositionally biased region" description="Low complexity" evidence="6">
    <location>
        <begin position="440"/>
        <end position="455"/>
    </location>
</feature>
<feature type="compositionally biased region" description="Basic and acidic residues" evidence="6">
    <location>
        <begin position="402"/>
        <end position="415"/>
    </location>
</feature>
<dbReference type="KEGG" id="plen:EIM92_04585"/>
<evidence type="ECO:0000256" key="5">
    <source>
        <dbReference type="ARBA" id="ARBA00023239"/>
    </source>
</evidence>
<dbReference type="InterPro" id="IPR052357">
    <property type="entry name" value="Orn_Lys_Arg_decarboxylase-I"/>
</dbReference>
<dbReference type="InterPro" id="IPR015421">
    <property type="entry name" value="PyrdxlP-dep_Trfase_major"/>
</dbReference>
<evidence type="ECO:0000313" key="9">
    <source>
        <dbReference type="EMBL" id="AZK45564.1"/>
    </source>
</evidence>
<accession>A0A3Q8S9I9</accession>
<proteinExistence type="inferred from homology"/>
<dbReference type="Pfam" id="PF01276">
    <property type="entry name" value="OKR_DC_1"/>
    <property type="match status" value="1"/>
</dbReference>
<dbReference type="PANTHER" id="PTHR43277:SF3">
    <property type="entry name" value="DECARBOXYLASE, PUTATIVE-RELATED"/>
    <property type="match status" value="1"/>
</dbReference>
<feature type="region of interest" description="Disordered" evidence="6">
    <location>
        <begin position="495"/>
        <end position="526"/>
    </location>
</feature>
<feature type="domain" description="Orn/Lys/Arg decarboxylases family 1 pyridoxal-P attachment site" evidence="7">
    <location>
        <begin position="10"/>
        <end position="306"/>
    </location>
</feature>
<comment type="cofactor">
    <cofactor evidence="1">
        <name>pyridoxal 5'-phosphate</name>
        <dbReference type="ChEBI" id="CHEBI:597326"/>
    </cofactor>
</comment>
<feature type="region of interest" description="Disordered" evidence="6">
    <location>
        <begin position="397"/>
        <end position="482"/>
    </location>
</feature>
<evidence type="ECO:0000256" key="3">
    <source>
        <dbReference type="ARBA" id="ARBA00022793"/>
    </source>
</evidence>
<dbReference type="OrthoDB" id="9815233at2"/>
<dbReference type="Pfam" id="PF03711">
    <property type="entry name" value="OKR_DC_1_C"/>
    <property type="match status" value="1"/>
</dbReference>
<dbReference type="RefSeq" id="WP_125081675.1">
    <property type="nucleotide sequence ID" value="NZ_CP034248.1"/>
</dbReference>
<feature type="compositionally biased region" description="Acidic residues" evidence="6">
    <location>
        <begin position="457"/>
        <end position="480"/>
    </location>
</feature>
<evidence type="ECO:0000256" key="1">
    <source>
        <dbReference type="ARBA" id="ARBA00001933"/>
    </source>
</evidence>
<keyword evidence="9" id="KW-0808">Transferase</keyword>
<dbReference type="Gene3D" id="3.90.105.10">
    <property type="entry name" value="Molybdopterin biosynthesis moea protein, domain 2"/>
    <property type="match status" value="1"/>
</dbReference>
<dbReference type="AlphaFoldDB" id="A0A3Q8S9I9"/>
<reference evidence="9 10" key="1">
    <citation type="submission" date="2018-11" db="EMBL/GenBank/DDBJ databases">
        <title>Genome sequencing of Paenibacillus lentus DSM25539(T).</title>
        <authorList>
            <person name="Kook J.-K."/>
            <person name="Park S.-N."/>
            <person name="Lim Y.K."/>
        </authorList>
    </citation>
    <scope>NUCLEOTIDE SEQUENCE [LARGE SCALE GENOMIC DNA]</scope>
    <source>
        <strain evidence="9 10">DSM 25539</strain>
    </source>
</reference>
<evidence type="ECO:0000259" key="7">
    <source>
        <dbReference type="Pfam" id="PF01276"/>
    </source>
</evidence>
<keyword evidence="10" id="KW-1185">Reference proteome</keyword>
<protein>
    <submittedName>
        <fullName evidence="9">Aminotransferase class I/II-fold pyridoxal phosphate-dependent enzyme</fullName>
    </submittedName>
</protein>
<dbReference type="SUPFAM" id="SSF53383">
    <property type="entry name" value="PLP-dependent transferases"/>
    <property type="match status" value="1"/>
</dbReference>
<dbReference type="Proteomes" id="UP000273145">
    <property type="component" value="Chromosome"/>
</dbReference>
<dbReference type="GO" id="GO:0008483">
    <property type="term" value="F:transaminase activity"/>
    <property type="evidence" value="ECO:0007669"/>
    <property type="project" value="UniProtKB-KW"/>
</dbReference>
<sequence>MSDNVKHGAPLYEALLRYKKANHASFHVPGHKNGQAYRIGSYDSMTELTGLMGIDVTEITGTDDLHHPEGVIKEAQQHAASLFGAEETYFLVGGSTAGNLALILSVCTAPGDVLLVQRNVHKSVIHGLMLAHAQAVFLAPQIHGASGLATIPSIETVREALRRHPGAKGLLVTHPNYYGMGASLAELAELCHAHGVPLLVDEAHGAHYGLHPAMPVSALAQGADGVVQSTHKMLAALTMGAMLHVQGSLLDRSLVRQRLAMVQSSSPSYPIMASLDLSRHLLEQQGQDAFNEGLAAAEWLRHTIQTALRRFGILEIGASGGDAAYTTQDPFKLVLYDAAGCWSGYELQQKLETAGCIPEMSDERYVVLALSLGTTMEDAERLYHALQRMVDEAGNGFATGLENRHDHHGNLDSKLDPPSCSNDPHAGSCAREKQEHGIGQQVQAEAQVQAQAKEQALAEEEAVEQAQAEEEAEEQEEQEEQALVLAQEQAQAQEQVQAKSQSQEEQSQQQQLGYTREHKYGQKDKVSSISKSVSTWNIDADMEEKVSVLVPFSMQPQSQEKIEAVSIEDSMGRISAEMIIPYPPGIPLLYPGEAISERTMNRLKGLRQSGAKCQGAADSQLKTIFVYKQYDKEQTKGRSTDEE</sequence>
<evidence type="ECO:0000259" key="8">
    <source>
        <dbReference type="Pfam" id="PF03711"/>
    </source>
</evidence>
<dbReference type="EMBL" id="CP034248">
    <property type="protein sequence ID" value="AZK45564.1"/>
    <property type="molecule type" value="Genomic_DNA"/>
</dbReference>
<dbReference type="SUPFAM" id="SSF55904">
    <property type="entry name" value="Ornithine decarboxylase C-terminal domain"/>
    <property type="match status" value="1"/>
</dbReference>
<dbReference type="Gene3D" id="3.40.640.10">
    <property type="entry name" value="Type I PLP-dependent aspartate aminotransferase-like (Major domain)"/>
    <property type="match status" value="1"/>
</dbReference>
<name>A0A3Q8S9I9_9BACL</name>
<feature type="compositionally biased region" description="Low complexity" evidence="6">
    <location>
        <begin position="495"/>
        <end position="511"/>
    </location>
</feature>
<dbReference type="CDD" id="cd00615">
    <property type="entry name" value="Orn_deC_like"/>
    <property type="match status" value="1"/>
</dbReference>
<comment type="similarity">
    <text evidence="2">Belongs to the Orn/Lys/Arg decarboxylase class-I family.</text>
</comment>
<evidence type="ECO:0000256" key="4">
    <source>
        <dbReference type="ARBA" id="ARBA00022898"/>
    </source>
</evidence>
<feature type="domain" description="Orn/Lys/Arg decarboxylase C-terminal" evidence="8">
    <location>
        <begin position="555"/>
        <end position="605"/>
    </location>
</feature>
<dbReference type="InterPro" id="IPR008286">
    <property type="entry name" value="Prn/Lys/Arg_de-COase_C"/>
</dbReference>
<dbReference type="GO" id="GO:0016831">
    <property type="term" value="F:carboxy-lyase activity"/>
    <property type="evidence" value="ECO:0007669"/>
    <property type="project" value="UniProtKB-KW"/>
</dbReference>
<gene>
    <name evidence="9" type="ORF">EIM92_04585</name>
</gene>
<organism evidence="9 10">
    <name type="scientific">Paenibacillus lentus</name>
    <dbReference type="NCBI Taxonomy" id="1338368"/>
    <lineage>
        <taxon>Bacteria</taxon>
        <taxon>Bacillati</taxon>
        <taxon>Bacillota</taxon>
        <taxon>Bacilli</taxon>
        <taxon>Bacillales</taxon>
        <taxon>Paenibacillaceae</taxon>
        <taxon>Paenibacillus</taxon>
    </lineage>
</organism>
<keyword evidence="4" id="KW-0663">Pyridoxal phosphate</keyword>
<dbReference type="InterPro" id="IPR036633">
    <property type="entry name" value="Prn/Lys/Arg_de-COase_C_sf"/>
</dbReference>
<keyword evidence="3" id="KW-0210">Decarboxylase</keyword>
<keyword evidence="5" id="KW-0456">Lyase</keyword>